<dbReference type="InterPro" id="IPR011256">
    <property type="entry name" value="Reg_factor_effector_dom_sf"/>
</dbReference>
<reference evidence="2 3" key="1">
    <citation type="submission" date="2018-10" db="EMBL/GenBank/DDBJ databases">
        <title>Oceanobacillus sp. YLB-02 draft genome.</title>
        <authorList>
            <person name="Yu L."/>
        </authorList>
    </citation>
    <scope>NUCLEOTIDE SEQUENCE [LARGE SCALE GENOMIC DNA]</scope>
    <source>
        <strain evidence="2 3">YLB-02</strain>
    </source>
</reference>
<comment type="caution">
    <text evidence="2">The sequence shown here is derived from an EMBL/GenBank/DDBJ whole genome shotgun (WGS) entry which is preliminary data.</text>
</comment>
<dbReference type="Pfam" id="PF06445">
    <property type="entry name" value="GyrI-like"/>
    <property type="match status" value="1"/>
</dbReference>
<evidence type="ECO:0000313" key="2">
    <source>
        <dbReference type="EMBL" id="RLL43680.1"/>
    </source>
</evidence>
<accession>A0A498D9S4</accession>
<dbReference type="InterPro" id="IPR050908">
    <property type="entry name" value="SmbC-like"/>
</dbReference>
<name>A0A498D9S4_9BACI</name>
<feature type="domain" description="AraC effector-binding" evidence="1">
    <location>
        <begin position="1"/>
        <end position="148"/>
    </location>
</feature>
<dbReference type="RefSeq" id="WP_121523367.1">
    <property type="nucleotide sequence ID" value="NZ_RCHR01000004.1"/>
</dbReference>
<sequence>MKFKAEIIPNYRIAYIRRVGPYGPANKEVMEKLKGWAREKNLLQTSILLAIPQDNPEDTPPEECRFDACIILSKDNTIDDTVCEGELYGGKHLIIQVKHTEEDMQKAYADIFPLLRNNGYQIDNRPIMERYTVDMVNNHYCEICVPVR</sequence>
<dbReference type="PANTHER" id="PTHR40055:SF1">
    <property type="entry name" value="TRANSCRIPTIONAL REGULATOR YGIV-RELATED"/>
    <property type="match status" value="1"/>
</dbReference>
<keyword evidence="3" id="KW-1185">Reference proteome</keyword>
<organism evidence="2 3">
    <name type="scientific">Oceanobacillus piezotolerans</name>
    <dbReference type="NCBI Taxonomy" id="2448030"/>
    <lineage>
        <taxon>Bacteria</taxon>
        <taxon>Bacillati</taxon>
        <taxon>Bacillota</taxon>
        <taxon>Bacilli</taxon>
        <taxon>Bacillales</taxon>
        <taxon>Bacillaceae</taxon>
        <taxon>Oceanobacillus</taxon>
    </lineage>
</organism>
<dbReference type="Gene3D" id="3.20.80.10">
    <property type="entry name" value="Regulatory factor, effector binding domain"/>
    <property type="match status" value="1"/>
</dbReference>
<dbReference type="EMBL" id="RCHR01000004">
    <property type="protein sequence ID" value="RLL43680.1"/>
    <property type="molecule type" value="Genomic_DNA"/>
</dbReference>
<dbReference type="OrthoDB" id="5337216at2"/>
<gene>
    <name evidence="2" type="ORF">D8M04_12205</name>
</gene>
<proteinExistence type="predicted"/>
<protein>
    <submittedName>
        <fullName evidence="2">DNA gyrase inhibitor</fullName>
    </submittedName>
</protein>
<dbReference type="Proteomes" id="UP000270219">
    <property type="component" value="Unassembled WGS sequence"/>
</dbReference>
<evidence type="ECO:0000313" key="3">
    <source>
        <dbReference type="Proteomes" id="UP000270219"/>
    </source>
</evidence>
<dbReference type="InterPro" id="IPR010499">
    <property type="entry name" value="AraC_E-bd"/>
</dbReference>
<dbReference type="SMART" id="SM00871">
    <property type="entry name" value="AraC_E_bind"/>
    <property type="match status" value="1"/>
</dbReference>
<evidence type="ECO:0000259" key="1">
    <source>
        <dbReference type="SMART" id="SM00871"/>
    </source>
</evidence>
<dbReference type="InterPro" id="IPR029442">
    <property type="entry name" value="GyrI-like"/>
</dbReference>
<dbReference type="AlphaFoldDB" id="A0A498D9S4"/>
<dbReference type="SUPFAM" id="SSF55136">
    <property type="entry name" value="Probable bacterial effector-binding domain"/>
    <property type="match status" value="1"/>
</dbReference>
<dbReference type="PANTHER" id="PTHR40055">
    <property type="entry name" value="TRANSCRIPTIONAL REGULATOR YGIV-RELATED"/>
    <property type="match status" value="1"/>
</dbReference>